<gene>
    <name evidence="1" type="ORF">HDF16_001589</name>
</gene>
<dbReference type="EMBL" id="JACHIP010000002">
    <property type="protein sequence ID" value="MBB5056904.1"/>
    <property type="molecule type" value="Genomic_DNA"/>
</dbReference>
<comment type="caution">
    <text evidence="1">The sequence shown here is derived from an EMBL/GenBank/DDBJ whole genome shotgun (WGS) entry which is preliminary data.</text>
</comment>
<dbReference type="Proteomes" id="UP000540989">
    <property type="component" value="Unassembled WGS sequence"/>
</dbReference>
<evidence type="ECO:0000313" key="2">
    <source>
        <dbReference type="Proteomes" id="UP000540989"/>
    </source>
</evidence>
<keyword evidence="2" id="KW-1185">Reference proteome</keyword>
<reference evidence="1 2" key="1">
    <citation type="submission" date="2020-08" db="EMBL/GenBank/DDBJ databases">
        <title>Genomic Encyclopedia of Type Strains, Phase IV (KMG-V): Genome sequencing to study the core and pangenomes of soil and plant-associated prokaryotes.</title>
        <authorList>
            <person name="Whitman W."/>
        </authorList>
    </citation>
    <scope>NUCLEOTIDE SEQUENCE [LARGE SCALE GENOMIC DNA]</scope>
    <source>
        <strain evidence="1 2">M8UP14</strain>
    </source>
</reference>
<dbReference type="RefSeq" id="WP_184215233.1">
    <property type="nucleotide sequence ID" value="NZ_JACHIP010000002.1"/>
</dbReference>
<organism evidence="1 2">
    <name type="scientific">Granulicella aggregans</name>
    <dbReference type="NCBI Taxonomy" id="474949"/>
    <lineage>
        <taxon>Bacteria</taxon>
        <taxon>Pseudomonadati</taxon>
        <taxon>Acidobacteriota</taxon>
        <taxon>Terriglobia</taxon>
        <taxon>Terriglobales</taxon>
        <taxon>Acidobacteriaceae</taxon>
        <taxon>Granulicella</taxon>
    </lineage>
</organism>
<proteinExistence type="predicted"/>
<name>A0A7W7ZBK3_9BACT</name>
<protein>
    <submittedName>
        <fullName evidence="1">Uncharacterized protein</fullName>
    </submittedName>
</protein>
<sequence length="190" mass="21132">MNQRRAVALLLVQLALVLSVAGKFVYERKTRPRIWARAAQYDPSTPLRGRYLALQLAVDACGLPRDKAHYTEGGTVFSTDGTMTGRRGPGTWKWRVTLAVENGHLVPRLADHPRTPDGIETLTMQEDRSCESVNLQSNEDFFISDRARNPFPLKKGDELWVEVTVPAIGSPRPIQLALAGADGFHPLKMN</sequence>
<evidence type="ECO:0000313" key="1">
    <source>
        <dbReference type="EMBL" id="MBB5056904.1"/>
    </source>
</evidence>
<dbReference type="AlphaFoldDB" id="A0A7W7ZBK3"/>
<accession>A0A7W7ZBK3</accession>